<proteinExistence type="predicted"/>
<dbReference type="EMBL" id="SGIU01000001">
    <property type="protein sequence ID" value="TAI49047.1"/>
    <property type="molecule type" value="Genomic_DNA"/>
</dbReference>
<dbReference type="AlphaFoldDB" id="A0A4Q8QH20"/>
<dbReference type="OrthoDB" id="982433at2"/>
<gene>
    <name evidence="1" type="ORF">EW142_04435</name>
</gene>
<comment type="caution">
    <text evidence="1">The sequence shown here is derived from an EMBL/GenBank/DDBJ whole genome shotgun (WGS) entry which is preliminary data.</text>
</comment>
<name>A0A4Q8QH20_9FLAO</name>
<dbReference type="Pfam" id="PF20113">
    <property type="entry name" value="DUF6503"/>
    <property type="match status" value="1"/>
</dbReference>
<protein>
    <submittedName>
        <fullName evidence="1">Deoxyribose-phosphate aldolase</fullName>
    </submittedName>
</protein>
<dbReference type="RefSeq" id="WP_130610209.1">
    <property type="nucleotide sequence ID" value="NZ_SGIU01000001.1"/>
</dbReference>
<evidence type="ECO:0000313" key="2">
    <source>
        <dbReference type="Proteomes" id="UP000291981"/>
    </source>
</evidence>
<organism evidence="1 2">
    <name type="scientific">Flagellimonas allohymeniacidonis</name>
    <dbReference type="NCBI Taxonomy" id="2517819"/>
    <lineage>
        <taxon>Bacteria</taxon>
        <taxon>Pseudomonadati</taxon>
        <taxon>Bacteroidota</taxon>
        <taxon>Flavobacteriia</taxon>
        <taxon>Flavobacteriales</taxon>
        <taxon>Flavobacteriaceae</taxon>
        <taxon>Flagellimonas</taxon>
    </lineage>
</organism>
<keyword evidence="2" id="KW-1185">Reference proteome</keyword>
<reference evidence="1 2" key="1">
    <citation type="submission" date="2019-02" db="EMBL/GenBank/DDBJ databases">
        <title>Draft genome sequence of Muricauda sp. 176CP4-71.</title>
        <authorList>
            <person name="Park J.-S."/>
        </authorList>
    </citation>
    <scope>NUCLEOTIDE SEQUENCE [LARGE SCALE GENOMIC DNA]</scope>
    <source>
        <strain evidence="1 2">176CP4-71</strain>
    </source>
</reference>
<evidence type="ECO:0000313" key="1">
    <source>
        <dbReference type="EMBL" id="TAI49047.1"/>
    </source>
</evidence>
<dbReference type="InterPro" id="IPR045444">
    <property type="entry name" value="DUF6503"/>
</dbReference>
<sequence>MKKLLSFVLLVFLISCKQQPEPAMTAQKIVDSSIQDSGGEYFRNHEVSFLFRDRKYISKYDEQGKSLERYTYLDSIVIRDKRTNEGLERFINDSLIALPDSIARRYSNSVNSVHYFVKLPYGLNDKAVNKILLSEVKIKDKDYYKIKVTFDQDMGGEDFEDVYLYWFNKATLKPDYLAYDFRVNGGGQRFREAYNERYVDSIRFVDYNNYKPKTKGTDIFEIDRLFEAGELELLSKIELSEIEVKPN</sequence>
<accession>A0A4Q8QH20</accession>
<dbReference type="Proteomes" id="UP000291981">
    <property type="component" value="Unassembled WGS sequence"/>
</dbReference>
<dbReference type="PROSITE" id="PS51257">
    <property type="entry name" value="PROKAR_LIPOPROTEIN"/>
    <property type="match status" value="1"/>
</dbReference>